<sequence length="66" mass="7699">MRIGESLQSPLHITSQLDWRLRHTRTEHHHTARECEKILDAVIHLFKKQSLAFESALLLCDVAGYF</sequence>
<evidence type="ECO:0000313" key="1">
    <source>
        <dbReference type="EMBL" id="KZD11966.1"/>
    </source>
</evidence>
<comment type="caution">
    <text evidence="1">The sequence shown here is derived from an EMBL/GenBank/DDBJ whole genome shotgun (WGS) entry which is preliminary data.</text>
</comment>
<proteinExistence type="predicted"/>
<evidence type="ECO:0000313" key="2">
    <source>
        <dbReference type="Proteomes" id="UP000076400"/>
    </source>
</evidence>
<organism evidence="1 2">
    <name type="scientific">Oceanibaculum pacificum</name>
    <dbReference type="NCBI Taxonomy" id="580166"/>
    <lineage>
        <taxon>Bacteria</taxon>
        <taxon>Pseudomonadati</taxon>
        <taxon>Pseudomonadota</taxon>
        <taxon>Alphaproteobacteria</taxon>
        <taxon>Rhodospirillales</taxon>
        <taxon>Oceanibaculaceae</taxon>
        <taxon>Oceanibaculum</taxon>
    </lineage>
</organism>
<dbReference type="AlphaFoldDB" id="A0A154WEP9"/>
<keyword evidence="2" id="KW-1185">Reference proteome</keyword>
<gene>
    <name evidence="1" type="ORF">AUP43_05690</name>
</gene>
<protein>
    <submittedName>
        <fullName evidence="1">Uncharacterized protein</fullName>
    </submittedName>
</protein>
<dbReference type="EMBL" id="LPXN01000068">
    <property type="protein sequence ID" value="KZD11966.1"/>
    <property type="molecule type" value="Genomic_DNA"/>
</dbReference>
<dbReference type="Proteomes" id="UP000076400">
    <property type="component" value="Unassembled WGS sequence"/>
</dbReference>
<accession>A0A154WEP9</accession>
<reference evidence="1 2" key="1">
    <citation type="submission" date="2015-12" db="EMBL/GenBank/DDBJ databases">
        <title>Genome sequence of Oceanibaculum pacificum MCCC 1A02656.</title>
        <authorList>
            <person name="Lu L."/>
            <person name="Lai Q."/>
            <person name="Shao Z."/>
            <person name="Qian P."/>
        </authorList>
    </citation>
    <scope>NUCLEOTIDE SEQUENCE [LARGE SCALE GENOMIC DNA]</scope>
    <source>
        <strain evidence="1 2">MCCC 1A02656</strain>
    </source>
</reference>
<name>A0A154WEP9_9PROT</name>